<evidence type="ECO:0000313" key="1">
    <source>
        <dbReference type="EMBL" id="MFC7339693.1"/>
    </source>
</evidence>
<organism evidence="1 2">
    <name type="scientific">Haloferula chungangensis</name>
    <dbReference type="NCBI Taxonomy" id="1048331"/>
    <lineage>
        <taxon>Bacteria</taxon>
        <taxon>Pseudomonadati</taxon>
        <taxon>Verrucomicrobiota</taxon>
        <taxon>Verrucomicrobiia</taxon>
        <taxon>Verrucomicrobiales</taxon>
        <taxon>Verrucomicrobiaceae</taxon>
        <taxon>Haloferula</taxon>
    </lineage>
</organism>
<gene>
    <name evidence="1" type="ORF">ACFQY0_21085</name>
</gene>
<sequence>MPRLLGHFELPSLDVKRGHAVSLLVAGEFYAEESLLDEIAARLRIDGWIVGVAKPARRRGGLFRFLSPSSTDRWLSNEVGVDQQSAQEIISELPIDVRPKLEWNAGNPRNFLGVAAALQTSPDVLIYASLGMDPVGVLALHDFVTSRRQDFFAVYVNWSCDRSSHDADFMALPYSERKWLEPTEENKS</sequence>
<evidence type="ECO:0000313" key="2">
    <source>
        <dbReference type="Proteomes" id="UP001596472"/>
    </source>
</evidence>
<keyword evidence="2" id="KW-1185">Reference proteome</keyword>
<dbReference type="Proteomes" id="UP001596472">
    <property type="component" value="Unassembled WGS sequence"/>
</dbReference>
<dbReference type="EMBL" id="JBHTBS010000042">
    <property type="protein sequence ID" value="MFC7339693.1"/>
    <property type="molecule type" value="Genomic_DNA"/>
</dbReference>
<comment type="caution">
    <text evidence="1">The sequence shown here is derived from an EMBL/GenBank/DDBJ whole genome shotgun (WGS) entry which is preliminary data.</text>
</comment>
<name>A0ABW2LB44_9BACT</name>
<proteinExistence type="predicted"/>
<accession>A0ABW2LB44</accession>
<protein>
    <submittedName>
        <fullName evidence="1">Uncharacterized protein</fullName>
    </submittedName>
</protein>
<reference evidence="2" key="1">
    <citation type="journal article" date="2019" name="Int. J. Syst. Evol. Microbiol.">
        <title>The Global Catalogue of Microorganisms (GCM) 10K type strain sequencing project: providing services to taxonomists for standard genome sequencing and annotation.</title>
        <authorList>
            <consortium name="The Broad Institute Genomics Platform"/>
            <consortium name="The Broad Institute Genome Sequencing Center for Infectious Disease"/>
            <person name="Wu L."/>
            <person name="Ma J."/>
        </authorList>
    </citation>
    <scope>NUCLEOTIDE SEQUENCE [LARGE SCALE GENOMIC DNA]</scope>
    <source>
        <strain evidence="2">CGMCC 4.1467</strain>
    </source>
</reference>